<dbReference type="SUPFAM" id="SSF52821">
    <property type="entry name" value="Rhodanese/Cell cycle control phosphatase"/>
    <property type="match status" value="2"/>
</dbReference>
<name>A0A138ZZ49_GONPJ</name>
<dbReference type="Gene3D" id="3.40.250.10">
    <property type="entry name" value="Rhodanese-like domain"/>
    <property type="match status" value="2"/>
</dbReference>
<keyword evidence="1" id="KW-0808">Transferase</keyword>
<sequence length="230" mass="25141">MVPSVKEFEADVSALGISNDDHIVVYDTYGILTSARVWWLFKIFGHDKVSVLDGGLLRWIEQGHPVTAEESVFKPTAFKATTPVSGRVIKYSTVLQYLSNPSAAPQLVDARPSTRFQGESLEPRVGIPSGHIPGSLNTPLISVVDQTTGTLLPAQQLKEAFETGGVDLQKPIVATCGSGVTACGLVLALDVLATTLFQVRSQSMYNAPRVMVKRYQRKDQYVNLYTSREK</sequence>
<organism evidence="4 5">
    <name type="scientific">Gonapodya prolifera (strain JEL478)</name>
    <name type="common">Monoblepharis prolifera</name>
    <dbReference type="NCBI Taxonomy" id="1344416"/>
    <lineage>
        <taxon>Eukaryota</taxon>
        <taxon>Fungi</taxon>
        <taxon>Fungi incertae sedis</taxon>
        <taxon>Chytridiomycota</taxon>
        <taxon>Chytridiomycota incertae sedis</taxon>
        <taxon>Monoblepharidomycetes</taxon>
        <taxon>Monoblepharidales</taxon>
        <taxon>Gonapodyaceae</taxon>
        <taxon>Gonapodya</taxon>
    </lineage>
</organism>
<dbReference type="PANTHER" id="PTHR11364:SF27">
    <property type="entry name" value="SULFURTRANSFERASE"/>
    <property type="match status" value="1"/>
</dbReference>
<dbReference type="Proteomes" id="UP000070544">
    <property type="component" value="Unassembled WGS sequence"/>
</dbReference>
<feature type="domain" description="Rhodanese" evidence="3">
    <location>
        <begin position="3"/>
        <end position="68"/>
    </location>
</feature>
<evidence type="ECO:0000256" key="1">
    <source>
        <dbReference type="ARBA" id="ARBA00022679"/>
    </source>
</evidence>
<evidence type="ECO:0000313" key="5">
    <source>
        <dbReference type="Proteomes" id="UP000070544"/>
    </source>
</evidence>
<dbReference type="AlphaFoldDB" id="A0A138ZZ49"/>
<dbReference type="GO" id="GO:0005739">
    <property type="term" value="C:mitochondrion"/>
    <property type="evidence" value="ECO:0007669"/>
    <property type="project" value="TreeGrafter"/>
</dbReference>
<dbReference type="InterPro" id="IPR001763">
    <property type="entry name" value="Rhodanese-like_dom"/>
</dbReference>
<dbReference type="PROSITE" id="PS50206">
    <property type="entry name" value="RHODANESE_3"/>
    <property type="match status" value="2"/>
</dbReference>
<dbReference type="OrthoDB" id="270167at2759"/>
<reference evidence="4 5" key="1">
    <citation type="journal article" date="2015" name="Genome Biol. Evol.">
        <title>Phylogenomic analyses indicate that early fungi evolved digesting cell walls of algal ancestors of land plants.</title>
        <authorList>
            <person name="Chang Y."/>
            <person name="Wang S."/>
            <person name="Sekimoto S."/>
            <person name="Aerts A.L."/>
            <person name="Choi C."/>
            <person name="Clum A."/>
            <person name="LaButti K.M."/>
            <person name="Lindquist E.A."/>
            <person name="Yee Ngan C."/>
            <person name="Ohm R.A."/>
            <person name="Salamov A.A."/>
            <person name="Grigoriev I.V."/>
            <person name="Spatafora J.W."/>
            <person name="Berbee M.L."/>
        </authorList>
    </citation>
    <scope>NUCLEOTIDE SEQUENCE [LARGE SCALE GENOMIC DNA]</scope>
    <source>
        <strain evidence="4 5">JEL478</strain>
    </source>
</reference>
<dbReference type="EMBL" id="KQ965850">
    <property type="protein sequence ID" value="KXS09770.1"/>
    <property type="molecule type" value="Genomic_DNA"/>
</dbReference>
<gene>
    <name evidence="4" type="ORF">M427DRAFT_213002</name>
</gene>
<dbReference type="PANTHER" id="PTHR11364">
    <property type="entry name" value="THIOSULFATE SULFERTANSFERASE"/>
    <property type="match status" value="1"/>
</dbReference>
<evidence type="ECO:0000313" key="4">
    <source>
        <dbReference type="EMBL" id="KXS09770.1"/>
    </source>
</evidence>
<feature type="domain" description="Rhodanese" evidence="3">
    <location>
        <begin position="101"/>
        <end position="189"/>
    </location>
</feature>
<dbReference type="STRING" id="1344416.A0A138ZZ49"/>
<keyword evidence="2" id="KW-0677">Repeat</keyword>
<evidence type="ECO:0000259" key="3">
    <source>
        <dbReference type="PROSITE" id="PS50206"/>
    </source>
</evidence>
<dbReference type="CDD" id="cd01448">
    <property type="entry name" value="TST_Repeat_1"/>
    <property type="match status" value="1"/>
</dbReference>
<dbReference type="GO" id="GO:0004792">
    <property type="term" value="F:thiosulfate-cyanide sulfurtransferase activity"/>
    <property type="evidence" value="ECO:0007669"/>
    <property type="project" value="TreeGrafter"/>
</dbReference>
<dbReference type="CDD" id="cd01449">
    <property type="entry name" value="TST_Repeat_2"/>
    <property type="match status" value="1"/>
</dbReference>
<dbReference type="InterPro" id="IPR036873">
    <property type="entry name" value="Rhodanese-like_dom_sf"/>
</dbReference>
<accession>A0A138ZZ49</accession>
<keyword evidence="5" id="KW-1185">Reference proteome</keyword>
<protein>
    <submittedName>
        <fullName evidence="4">Rhodanese-like protein</fullName>
    </submittedName>
</protein>
<dbReference type="OMA" id="PRAAWIF"/>
<dbReference type="Pfam" id="PF00581">
    <property type="entry name" value="Rhodanese"/>
    <property type="match status" value="2"/>
</dbReference>
<proteinExistence type="predicted"/>
<dbReference type="InterPro" id="IPR045078">
    <property type="entry name" value="TST/MPST-like"/>
</dbReference>
<evidence type="ECO:0000256" key="2">
    <source>
        <dbReference type="ARBA" id="ARBA00022737"/>
    </source>
</evidence>